<dbReference type="InterPro" id="IPR057238">
    <property type="entry name" value="DUF7916"/>
</dbReference>
<dbReference type="SUPFAM" id="SSF51366">
    <property type="entry name" value="Ribulose-phoshate binding barrel"/>
    <property type="match status" value="1"/>
</dbReference>
<gene>
    <name evidence="2" type="ORF">A5888_000619</name>
</gene>
<evidence type="ECO:0000259" key="1">
    <source>
        <dbReference type="Pfam" id="PF25509"/>
    </source>
</evidence>
<dbReference type="InterPro" id="IPR011060">
    <property type="entry name" value="RibuloseP-bd_barrel"/>
</dbReference>
<accession>A0A242KCA7</accession>
<protein>
    <recommendedName>
        <fullName evidence="1">DUF7916 domain-containing protein</fullName>
    </recommendedName>
</protein>
<name>A0A242KCA7_9ENTE</name>
<comment type="caution">
    <text evidence="2">The sequence shown here is derived from an EMBL/GenBank/DDBJ whole genome shotgun (WGS) entry which is preliminary data.</text>
</comment>
<dbReference type="AlphaFoldDB" id="A0A242KCA7"/>
<dbReference type="Pfam" id="PF25509">
    <property type="entry name" value="DUF7916"/>
    <property type="match status" value="1"/>
</dbReference>
<evidence type="ECO:0000313" key="2">
    <source>
        <dbReference type="EMBL" id="OTP18805.1"/>
    </source>
</evidence>
<sequence>MKSKKLLAVLTVLVLSHLDVYKRQRLISASYSEVAQMSAQELKQSIKASEGRTILSENVVMASPQAGDITNAEVATAFGADLILLNVFDCFNPIIQGLPGMSIEKLMEYLQHPEKNKENPVAELKKLVGRPVGVNLEPVDEQSAMFSEKLEISKGRISSKEAIQKAEELGFDFICLTGNPGTGVTNKEIAKAVAVAKENFSGLIIAGKMHSAGSDEPVVSTEAVEDYAKAGADILLLPAVGTVQGFTEDNLKEAVAIAKKYDLLTMSAIGTSQESANKETIRQIALINKICGVDIQHIGDAGYGGLAPAENIYEMSVAIRGMRHTINRMARSVNR</sequence>
<feature type="domain" description="DUF7916" evidence="1">
    <location>
        <begin position="27"/>
        <end position="335"/>
    </location>
</feature>
<reference evidence="2" key="1">
    <citation type="submission" date="2017-05" db="EMBL/GenBank/DDBJ databases">
        <title>The Genome Sequence of Enterococcus sp. 9E7_DIV0242.</title>
        <authorList>
            <consortium name="The Broad Institute Genomics Platform"/>
            <consortium name="The Broad Institute Genomic Center for Infectious Diseases"/>
            <person name="Earl A."/>
            <person name="Manson A."/>
            <person name="Schwartman J."/>
            <person name="Gilmore M."/>
            <person name="Abouelleil A."/>
            <person name="Cao P."/>
            <person name="Chapman S."/>
            <person name="Cusick C."/>
            <person name="Shea T."/>
            <person name="Young S."/>
            <person name="Neafsey D."/>
            <person name="Nusbaum C."/>
            <person name="Birren B."/>
        </authorList>
    </citation>
    <scope>NUCLEOTIDE SEQUENCE [LARGE SCALE GENOMIC DNA]</scope>
    <source>
        <strain evidence="2">9E7_DIV0242</strain>
    </source>
</reference>
<organism evidence="2">
    <name type="scientific">Candidatus Enterococcus clewellii</name>
    <dbReference type="NCBI Taxonomy" id="1834193"/>
    <lineage>
        <taxon>Bacteria</taxon>
        <taxon>Bacillati</taxon>
        <taxon>Bacillota</taxon>
        <taxon>Bacilli</taxon>
        <taxon>Lactobacillales</taxon>
        <taxon>Enterococcaceae</taxon>
        <taxon>Enterococcus</taxon>
    </lineage>
</organism>
<dbReference type="EMBL" id="NGMM01000001">
    <property type="protein sequence ID" value="OTP18805.1"/>
    <property type="molecule type" value="Genomic_DNA"/>
</dbReference>
<proteinExistence type="predicted"/>